<evidence type="ECO:0000256" key="1">
    <source>
        <dbReference type="SAM" id="MobiDB-lite"/>
    </source>
</evidence>
<proteinExistence type="predicted"/>
<feature type="region of interest" description="Disordered" evidence="1">
    <location>
        <begin position="112"/>
        <end position="157"/>
    </location>
</feature>
<feature type="non-terminal residue" evidence="2">
    <location>
        <position position="234"/>
    </location>
</feature>
<evidence type="ECO:0008006" key="4">
    <source>
        <dbReference type="Google" id="ProtNLM"/>
    </source>
</evidence>
<keyword evidence="3" id="KW-1185">Reference proteome</keyword>
<name>A0ABQ7G1R0_DUNSA</name>
<protein>
    <recommendedName>
        <fullName evidence="4">Encoded protein</fullName>
    </recommendedName>
</protein>
<feature type="region of interest" description="Disordered" evidence="1">
    <location>
        <begin position="169"/>
        <end position="234"/>
    </location>
</feature>
<sequence>MLTLQVLAQLGLTPQETRTTHQATTSALAALRSGSFDKRTAADHRLEGSSEQGGPPASTGQLPVFLRAVSTRRALRSLQRSHDSLQGWLGPPNRSGLDADVFRSISLPPRLKTAGQAPACTTPPKGGRDSGARDSPFATPPRLSHSTIQPRSAYHGGLQGTLENHQLQRSCSGRSSIGSHSLPPLAPALHPKGPDAPGSYTRRLRAAKAMQGSVQYRTATTSPRGSAQQPAHRR</sequence>
<evidence type="ECO:0000313" key="3">
    <source>
        <dbReference type="Proteomes" id="UP000815325"/>
    </source>
</evidence>
<reference evidence="2" key="1">
    <citation type="submission" date="2017-08" db="EMBL/GenBank/DDBJ databases">
        <authorList>
            <person name="Polle J.E."/>
            <person name="Barry K."/>
            <person name="Cushman J."/>
            <person name="Schmutz J."/>
            <person name="Tran D."/>
            <person name="Hathwaick L.T."/>
            <person name="Yim W.C."/>
            <person name="Jenkins J."/>
            <person name="Mckie-Krisberg Z.M."/>
            <person name="Prochnik S."/>
            <person name="Lindquist E."/>
            <person name="Dockter R.B."/>
            <person name="Adam C."/>
            <person name="Molina H."/>
            <person name="Bunkerborg J."/>
            <person name="Jin E."/>
            <person name="Buchheim M."/>
            <person name="Magnuson J."/>
        </authorList>
    </citation>
    <scope>NUCLEOTIDE SEQUENCE</scope>
    <source>
        <strain evidence="2">CCAP 19/18</strain>
    </source>
</reference>
<feature type="compositionally biased region" description="Polar residues" evidence="1">
    <location>
        <begin position="212"/>
        <end position="234"/>
    </location>
</feature>
<feature type="compositionally biased region" description="Low complexity" evidence="1">
    <location>
        <begin position="169"/>
        <end position="191"/>
    </location>
</feature>
<gene>
    <name evidence="2" type="ORF">DUNSADRAFT_17465</name>
</gene>
<accession>A0ABQ7G1R0</accession>
<dbReference type="EMBL" id="MU070288">
    <property type="protein sequence ID" value="KAF5828546.1"/>
    <property type="molecule type" value="Genomic_DNA"/>
</dbReference>
<organism evidence="2 3">
    <name type="scientific">Dunaliella salina</name>
    <name type="common">Green alga</name>
    <name type="synonym">Protococcus salinus</name>
    <dbReference type="NCBI Taxonomy" id="3046"/>
    <lineage>
        <taxon>Eukaryota</taxon>
        <taxon>Viridiplantae</taxon>
        <taxon>Chlorophyta</taxon>
        <taxon>core chlorophytes</taxon>
        <taxon>Chlorophyceae</taxon>
        <taxon>CS clade</taxon>
        <taxon>Chlamydomonadales</taxon>
        <taxon>Dunaliellaceae</taxon>
        <taxon>Dunaliella</taxon>
    </lineage>
</organism>
<evidence type="ECO:0000313" key="2">
    <source>
        <dbReference type="EMBL" id="KAF5828546.1"/>
    </source>
</evidence>
<dbReference type="Proteomes" id="UP000815325">
    <property type="component" value="Unassembled WGS sequence"/>
</dbReference>
<comment type="caution">
    <text evidence="2">The sequence shown here is derived from an EMBL/GenBank/DDBJ whole genome shotgun (WGS) entry which is preliminary data.</text>
</comment>
<feature type="region of interest" description="Disordered" evidence="1">
    <location>
        <begin position="43"/>
        <end position="62"/>
    </location>
</feature>